<dbReference type="FunFam" id="1.20.900.10:FF:000053">
    <property type="entry name" value="Rho guanyl nucleotide exchange factor, putative"/>
    <property type="match status" value="1"/>
</dbReference>
<feature type="compositionally biased region" description="Polar residues" evidence="1">
    <location>
        <begin position="649"/>
        <end position="663"/>
    </location>
</feature>
<organism evidence="3 4">
    <name type="scientific">Cadophora malorum</name>
    <dbReference type="NCBI Taxonomy" id="108018"/>
    <lineage>
        <taxon>Eukaryota</taxon>
        <taxon>Fungi</taxon>
        <taxon>Dikarya</taxon>
        <taxon>Ascomycota</taxon>
        <taxon>Pezizomycotina</taxon>
        <taxon>Leotiomycetes</taxon>
        <taxon>Helotiales</taxon>
        <taxon>Ploettnerulaceae</taxon>
        <taxon>Cadophora</taxon>
    </lineage>
</organism>
<dbReference type="SUPFAM" id="SSF48065">
    <property type="entry name" value="DBL homology domain (DH-domain)"/>
    <property type="match status" value="1"/>
</dbReference>
<evidence type="ECO:0000256" key="1">
    <source>
        <dbReference type="SAM" id="MobiDB-lite"/>
    </source>
</evidence>
<evidence type="ECO:0000313" key="4">
    <source>
        <dbReference type="Proteomes" id="UP000664132"/>
    </source>
</evidence>
<feature type="compositionally biased region" description="Polar residues" evidence="1">
    <location>
        <begin position="1619"/>
        <end position="1628"/>
    </location>
</feature>
<sequence>MESGINADQNFYSRPLSSSPEHHQHHTRVYDPPPLPEFDARSPQLPPKLPFLTTQNLQAATANGYAGPRLSGGDPDDFYREYRGVTQSTNCYNITSPDMAAPISESRPAQSSLRSNGNGTTPKHPSLPQARTALKPSYRSASSPLDNRVLGNAKSTSALNGYSNPGKPSVKDLLKRFDQNNDQDTSAVRKPAPRTVIKDPNASGYMRERGYQARAATQNAASRQAGIVTRDTRTQSPASSRQQRTRFAPEDQHSNNTQSAVPRRPRQNASGSNVQASKSMTNLSPTSPNIPVPQTRRPLFGEVLPIDQGTPNIAYGIPRAATRRTSDSSLHPSWSQHRRSRSDLDVSPSSPTAWYLGVTPTLEDVDTNKPRSSIGHNRNHSDFQDFKVNTMNGVNPSFQTSNPPPITPAVQPPSRLPKPSQRLSNSSDSSSLPSTRANSPFATKTLSNGKLRKPEQRPWSPAGRSMTPTNRERTPRSSPRGKRNAEKSTSNNASLKAYISAPPPKTSPPLRSSRPRLPVSSASTESSRQKAADRSGSPQHIRSGMKIIRNNAEANDVRKRTRPEVPLSKEDFVAKRELIQRAYTRSIHENEQKKIRADNLRRLNERQAARASIASQDTEKSVQAPAEARPEEHRPEEHSTEPKSPPLHINTSFQRPDAVQQNVPVDEDSPTLGMPGTFVDDDEPPASAISNATEIENEPQTEAARLSRMPSRPSGLSSHMEYLDDQLSPEQAFFGMQNLGVEDDNIQIMLDATPVEEVQVESTPTKDAFARDPSPPGAFQEDQPVFTSTVTVASPQEATPAQSRPDSLFESGDEHFSSNDEHHSAEDVTITEFHTQPPEISYPEDHAKSPRIQLPNLHTALAPPSDFGGQDFLNTPTTDMDYESSEGAGQTSSAENFEHTYGSRDGQISPRTFHSHHQSWRTDYSVGTTDDYSEREEYSYPVDDEQKPIPPPKISPVVPPKPEGYSPLPSPRFAAKTHMLPSPSKHQLPPISTGEGLGLGFTGPPAFNGSTSTPVWPDYSPPPPPPPESEEPSPAVRRSPPPASLYNRRPPSSAYQSSLNGHRNPDSRRASDDLYSPRASISTPRSSTQISFDEANNDSKIKLQESTMTEEERQAAEETRKRLFKRMMGIKELIDTESVYIKDMNVVEEIYKGTAEACPKLDPSDIKAIFRNTNEIVDFSTMFLDELKSAASSIYSPRKTRQNKAAGNASPSTDRFSVAATLNEETDDQKDRKTFIGASFGKHLKRMQVIYTDYLKNSEVANSRLSALQNDGAVKVWLSECNLVAKDLTGAWDLDALLVKPVQRITRYQLFLTLIKESTLPDHPDFDALQTARLELGNLLQDIDDLKKRIHMVGKIVGRKRKESDVRTGIAKAFGRRTEKIAANPNRPPDDEAYVKYHEKFGDDYLRLQVILRDAEYQTREATNYVQNNLRLFSSMELFMRLGASSYPEIESKWVHFNMSMRDVGSVGLEDHVAAVRKQVIEPVEKIIALYGPPSLAIKKRNKRRLDYEKSLALKAQGKKIDDKLAELVAQYEALNETLKLELPKLSSLTNTIGQICSTRLLYVQSEWWGIWQAKLSQNLEEGQMATTVQEITDMFHRDFKYSEAKFQELGIINGTFGSGMSTRPSHSTQDDESMRKGRPSNLSSRSRGLSFNSDKSPSLPTPDFAKRHSGQFTFSPIVANTPGLPHFNHQPYSFSNGHSRAGSGSPATPDTANSARHQASMARPSTSRSHTSDTPMRPSNDYNSQYRRESGSTYNSHYVDGPPPSTRPYSGVFHSAMPLPDGPEDSQRSSRASSRDRNVSGGYNVLYLAASLFEFNISATKSEAGYPYLTYQAGEIFDVIGEKGELWLAKNQDDPDDQVGWIWSKHFARLAAD</sequence>
<name>A0A8H8BTP6_9HELO</name>
<feature type="compositionally biased region" description="Basic and acidic residues" evidence="1">
    <location>
        <begin position="1786"/>
        <end position="1798"/>
    </location>
</feature>
<dbReference type="Gene3D" id="1.20.900.10">
    <property type="entry name" value="Dbl homology (DH) domain"/>
    <property type="match status" value="1"/>
</dbReference>
<dbReference type="GO" id="GO:0031991">
    <property type="term" value="P:regulation of actomyosin contractile ring contraction"/>
    <property type="evidence" value="ECO:0007669"/>
    <property type="project" value="TreeGrafter"/>
</dbReference>
<dbReference type="PANTHER" id="PTHR22834:SF20">
    <property type="entry name" value="SH3 DOMAIN-CONTAINING PROTEIN"/>
    <property type="match status" value="1"/>
</dbReference>
<dbReference type="PROSITE" id="PS50010">
    <property type="entry name" value="DH_2"/>
    <property type="match status" value="1"/>
</dbReference>
<feature type="compositionally biased region" description="Basic and acidic residues" evidence="1">
    <location>
        <begin position="1063"/>
        <end position="1072"/>
    </location>
</feature>
<evidence type="ECO:0000259" key="2">
    <source>
        <dbReference type="PROSITE" id="PS50010"/>
    </source>
</evidence>
<feature type="compositionally biased region" description="Low complexity" evidence="1">
    <location>
        <begin position="420"/>
        <end position="434"/>
    </location>
</feature>
<feature type="compositionally biased region" description="Polar residues" evidence="1">
    <location>
        <begin position="107"/>
        <end position="123"/>
    </location>
</feature>
<keyword evidence="4" id="KW-1185">Reference proteome</keyword>
<feature type="compositionally biased region" description="Basic and acidic residues" evidence="1">
    <location>
        <begin position="628"/>
        <end position="641"/>
    </location>
</feature>
<comment type="caution">
    <text evidence="3">The sequence shown here is derived from an EMBL/GenBank/DDBJ whole genome shotgun (WGS) entry which is preliminary data.</text>
</comment>
<feature type="compositionally biased region" description="Polar residues" evidence="1">
    <location>
        <begin position="153"/>
        <end position="163"/>
    </location>
</feature>
<feature type="compositionally biased region" description="Pro residues" evidence="1">
    <location>
        <begin position="402"/>
        <end position="416"/>
    </location>
</feature>
<dbReference type="InterPro" id="IPR051492">
    <property type="entry name" value="Dynamin-Rho_GEF"/>
</dbReference>
<gene>
    <name evidence="3" type="ORF">IFR04_003584</name>
</gene>
<feature type="region of interest" description="Disordered" evidence="1">
    <location>
        <begin position="1617"/>
        <end position="1669"/>
    </location>
</feature>
<feature type="compositionally biased region" description="Polar residues" evidence="1">
    <location>
        <begin position="1"/>
        <end position="19"/>
    </location>
</feature>
<dbReference type="CDD" id="cd00160">
    <property type="entry name" value="RhoGEF"/>
    <property type="match status" value="1"/>
</dbReference>
<feature type="compositionally biased region" description="Polar residues" evidence="1">
    <location>
        <begin position="1079"/>
        <end position="1091"/>
    </location>
</feature>
<feature type="compositionally biased region" description="Polar residues" evidence="1">
    <location>
        <begin position="688"/>
        <end position="700"/>
    </location>
</feature>
<reference evidence="3" key="1">
    <citation type="submission" date="2021-02" db="EMBL/GenBank/DDBJ databases">
        <title>Genome sequence Cadophora malorum strain M34.</title>
        <authorList>
            <person name="Stefanovic E."/>
            <person name="Vu D."/>
            <person name="Scully C."/>
            <person name="Dijksterhuis J."/>
            <person name="Roader J."/>
            <person name="Houbraken J."/>
        </authorList>
    </citation>
    <scope>NUCLEOTIDE SEQUENCE</scope>
    <source>
        <strain evidence="3">M34</strain>
    </source>
</reference>
<feature type="region of interest" description="Disordered" evidence="1">
    <location>
        <begin position="1686"/>
        <end position="1798"/>
    </location>
</feature>
<feature type="compositionally biased region" description="Polar residues" evidence="1">
    <location>
        <begin position="921"/>
        <end position="930"/>
    </location>
</feature>
<feature type="compositionally biased region" description="Polar residues" evidence="1">
    <location>
        <begin position="387"/>
        <end position="401"/>
    </location>
</feature>
<feature type="region of interest" description="Disordered" evidence="1">
    <location>
        <begin position="757"/>
        <end position="1116"/>
    </location>
</feature>
<dbReference type="OrthoDB" id="10256089at2759"/>
<evidence type="ECO:0000313" key="3">
    <source>
        <dbReference type="EMBL" id="KAG4423218.1"/>
    </source>
</evidence>
<feature type="region of interest" description="Disordered" evidence="1">
    <location>
        <begin position="1"/>
        <end position="296"/>
    </location>
</feature>
<feature type="region of interest" description="Disordered" evidence="1">
    <location>
        <begin position="606"/>
        <end position="719"/>
    </location>
</feature>
<feature type="compositionally biased region" description="Polar residues" evidence="1">
    <location>
        <begin position="52"/>
        <end position="61"/>
    </location>
</feature>
<feature type="compositionally biased region" description="Basic and acidic residues" evidence="1">
    <location>
        <begin position="812"/>
        <end position="826"/>
    </location>
</feature>
<feature type="compositionally biased region" description="Pro residues" evidence="1">
    <location>
        <begin position="948"/>
        <end position="962"/>
    </location>
</feature>
<dbReference type="GO" id="GO:0032955">
    <property type="term" value="P:regulation of division septum assembly"/>
    <property type="evidence" value="ECO:0007669"/>
    <property type="project" value="TreeGrafter"/>
</dbReference>
<dbReference type="PANTHER" id="PTHR22834">
    <property type="entry name" value="NUCLEAR FUSION PROTEIN FUS2"/>
    <property type="match status" value="1"/>
</dbReference>
<feature type="compositionally biased region" description="Polar residues" evidence="1">
    <location>
        <begin position="785"/>
        <end position="805"/>
    </location>
</feature>
<feature type="compositionally biased region" description="Low complexity" evidence="1">
    <location>
        <begin position="508"/>
        <end position="523"/>
    </location>
</feature>
<dbReference type="SUPFAM" id="SSF103657">
    <property type="entry name" value="BAR/IMD domain-like"/>
    <property type="match status" value="1"/>
</dbReference>
<feature type="compositionally biased region" description="Polar residues" evidence="1">
    <location>
        <begin position="85"/>
        <end position="96"/>
    </location>
</feature>
<protein>
    <recommendedName>
        <fullName evidence="2">DH domain-containing protein</fullName>
    </recommendedName>
</protein>
<accession>A0A8H8BTP6</accession>
<feature type="domain" description="DH" evidence="2">
    <location>
        <begin position="1125"/>
        <end position="1346"/>
    </location>
</feature>
<dbReference type="GO" id="GO:0005085">
    <property type="term" value="F:guanyl-nucleotide exchange factor activity"/>
    <property type="evidence" value="ECO:0007669"/>
    <property type="project" value="InterPro"/>
</dbReference>
<dbReference type="EMBL" id="JAFJYH010000037">
    <property type="protein sequence ID" value="KAG4423218.1"/>
    <property type="molecule type" value="Genomic_DNA"/>
</dbReference>
<dbReference type="SMART" id="SM00325">
    <property type="entry name" value="RhoGEF"/>
    <property type="match status" value="1"/>
</dbReference>
<dbReference type="Gene3D" id="1.20.1270.60">
    <property type="entry name" value="Arfaptin homology (AH) domain/BAR domain"/>
    <property type="match status" value="1"/>
</dbReference>
<feature type="compositionally biased region" description="Polar residues" evidence="1">
    <location>
        <begin position="1641"/>
        <end position="1659"/>
    </location>
</feature>
<feature type="compositionally biased region" description="Polar residues" evidence="1">
    <location>
        <begin position="1706"/>
        <end position="1735"/>
    </location>
</feature>
<dbReference type="Pfam" id="PF00621">
    <property type="entry name" value="RhoGEF"/>
    <property type="match status" value="1"/>
</dbReference>
<proteinExistence type="predicted"/>
<dbReference type="InterPro" id="IPR035899">
    <property type="entry name" value="DBL_dom_sf"/>
</dbReference>
<feature type="region of interest" description="Disordered" evidence="1">
    <location>
        <begin position="321"/>
        <end position="563"/>
    </location>
</feature>
<dbReference type="GO" id="GO:0005737">
    <property type="term" value="C:cytoplasm"/>
    <property type="evidence" value="ECO:0007669"/>
    <property type="project" value="TreeGrafter"/>
</dbReference>
<feature type="compositionally biased region" description="Basic and acidic residues" evidence="1">
    <location>
        <begin position="169"/>
        <end position="179"/>
    </location>
</feature>
<dbReference type="Proteomes" id="UP000664132">
    <property type="component" value="Unassembled WGS sequence"/>
</dbReference>
<feature type="compositionally biased region" description="Polar residues" evidence="1">
    <location>
        <begin position="267"/>
        <end position="289"/>
    </location>
</feature>
<feature type="compositionally biased region" description="Polar residues" evidence="1">
    <location>
        <begin position="435"/>
        <end position="448"/>
    </location>
</feature>
<dbReference type="InterPro" id="IPR027267">
    <property type="entry name" value="AH/BAR_dom_sf"/>
</dbReference>
<feature type="compositionally biased region" description="Polar residues" evidence="1">
    <location>
        <begin position="1741"/>
        <end position="1757"/>
    </location>
</feature>
<dbReference type="InterPro" id="IPR000219">
    <property type="entry name" value="DH_dom"/>
</dbReference>
<dbReference type="CDD" id="cd07589">
    <property type="entry name" value="BAR_DNMBP"/>
    <property type="match status" value="1"/>
</dbReference>